<protein>
    <submittedName>
        <fullName evidence="3">Uncharacterized protein LOC111123108</fullName>
    </submittedName>
</protein>
<accession>A0A8B8D2A6</accession>
<keyword evidence="2" id="KW-1185">Reference proteome</keyword>
<dbReference type="RefSeq" id="XP_022320926.1">
    <property type="nucleotide sequence ID" value="XM_022465218.1"/>
</dbReference>
<name>A0A8B8D2A6_CRAVI</name>
<dbReference type="Pfam" id="PF14893">
    <property type="entry name" value="PNMA"/>
    <property type="match status" value="1"/>
</dbReference>
<feature type="domain" description="Paraneoplastic antigen Ma-like C-terminal" evidence="1">
    <location>
        <begin position="44"/>
        <end position="165"/>
    </location>
</feature>
<evidence type="ECO:0000313" key="3">
    <source>
        <dbReference type="RefSeq" id="XP_022320926.1"/>
    </source>
</evidence>
<evidence type="ECO:0000313" key="2">
    <source>
        <dbReference type="Proteomes" id="UP000694844"/>
    </source>
</evidence>
<dbReference type="Proteomes" id="UP000694844">
    <property type="component" value="Chromosome 3"/>
</dbReference>
<dbReference type="KEGG" id="cvn:111123108"/>
<reference evidence="3" key="1">
    <citation type="submission" date="2025-08" db="UniProtKB">
        <authorList>
            <consortium name="RefSeq"/>
        </authorList>
    </citation>
    <scope>IDENTIFICATION</scope>
    <source>
        <tissue evidence="3">Whole sample</tissue>
    </source>
</reference>
<dbReference type="OrthoDB" id="6117954at2759"/>
<dbReference type="InterPro" id="IPR048270">
    <property type="entry name" value="PNMA_C"/>
</dbReference>
<organism evidence="2 3">
    <name type="scientific">Crassostrea virginica</name>
    <name type="common">Eastern oyster</name>
    <dbReference type="NCBI Taxonomy" id="6565"/>
    <lineage>
        <taxon>Eukaryota</taxon>
        <taxon>Metazoa</taxon>
        <taxon>Spiralia</taxon>
        <taxon>Lophotrochozoa</taxon>
        <taxon>Mollusca</taxon>
        <taxon>Bivalvia</taxon>
        <taxon>Autobranchia</taxon>
        <taxon>Pteriomorphia</taxon>
        <taxon>Ostreida</taxon>
        <taxon>Ostreoidea</taxon>
        <taxon>Ostreidae</taxon>
        <taxon>Crassostrea</taxon>
    </lineage>
</organism>
<sequence length="174" mass="20469">MEEVIKDLQEQIKKLEVKGSKSPVVYLKSERKFPKFGGRPVKDGDPDVYEWISDMREHIQSAQSKDDFVDFIMDHLTGSAKSEVKLRPHTERKTGKQILDILETVFEIKETTTQLLQKFYQRDQREDETLEKYSLVLTEMTQKINKKDKKEQVNDVKLTERLLMALVIKTHDKN</sequence>
<dbReference type="GeneID" id="111123108"/>
<gene>
    <name evidence="3" type="primary">LOC111123108</name>
</gene>
<evidence type="ECO:0000259" key="1">
    <source>
        <dbReference type="Pfam" id="PF14893"/>
    </source>
</evidence>
<dbReference type="AlphaFoldDB" id="A0A8B8D2A6"/>
<proteinExistence type="predicted"/>